<dbReference type="Proteomes" id="UP001516400">
    <property type="component" value="Unassembled WGS sequence"/>
</dbReference>
<gene>
    <name evidence="1" type="ORF">HHI36_007791</name>
</gene>
<accession>A0ABD2MQT0</accession>
<reference evidence="1 2" key="1">
    <citation type="journal article" date="2021" name="BMC Biol.">
        <title>Horizontally acquired antibacterial genes associated with adaptive radiation of ladybird beetles.</title>
        <authorList>
            <person name="Li H.S."/>
            <person name="Tang X.F."/>
            <person name="Huang Y.H."/>
            <person name="Xu Z.Y."/>
            <person name="Chen M.L."/>
            <person name="Du X.Y."/>
            <person name="Qiu B.Y."/>
            <person name="Chen P.T."/>
            <person name="Zhang W."/>
            <person name="Slipinski A."/>
            <person name="Escalona H.E."/>
            <person name="Waterhouse R.M."/>
            <person name="Zwick A."/>
            <person name="Pang H."/>
        </authorList>
    </citation>
    <scope>NUCLEOTIDE SEQUENCE [LARGE SCALE GENOMIC DNA]</scope>
    <source>
        <strain evidence="1">SYSU2018</strain>
    </source>
</reference>
<sequence length="146" mass="16947">MIGSKEAEVSLDSTRQTKLIRFNNNNRNQNFNNYNKKLSSNKGRDYDCLKCGTRHSQGKCPAFGEILNFCKKPNHFETGCIKKKASRKKFFNNNNTKCKKLLYTLQEEQQNSSDDSEEFLLNSISLEIMNAELTNIKNKMNWLSTF</sequence>
<evidence type="ECO:0000313" key="1">
    <source>
        <dbReference type="EMBL" id="KAL3268688.1"/>
    </source>
</evidence>
<comment type="caution">
    <text evidence="1">The sequence shown here is derived from an EMBL/GenBank/DDBJ whole genome shotgun (WGS) entry which is preliminary data.</text>
</comment>
<evidence type="ECO:0000313" key="2">
    <source>
        <dbReference type="Proteomes" id="UP001516400"/>
    </source>
</evidence>
<name>A0ABD2MQT0_9CUCU</name>
<dbReference type="AlphaFoldDB" id="A0ABD2MQT0"/>
<dbReference type="EMBL" id="JABFTP020000021">
    <property type="protein sequence ID" value="KAL3268688.1"/>
    <property type="molecule type" value="Genomic_DNA"/>
</dbReference>
<protein>
    <submittedName>
        <fullName evidence="1">Uncharacterized protein</fullName>
    </submittedName>
</protein>
<proteinExistence type="predicted"/>
<keyword evidence="2" id="KW-1185">Reference proteome</keyword>
<organism evidence="1 2">
    <name type="scientific">Cryptolaemus montrouzieri</name>
    <dbReference type="NCBI Taxonomy" id="559131"/>
    <lineage>
        <taxon>Eukaryota</taxon>
        <taxon>Metazoa</taxon>
        <taxon>Ecdysozoa</taxon>
        <taxon>Arthropoda</taxon>
        <taxon>Hexapoda</taxon>
        <taxon>Insecta</taxon>
        <taxon>Pterygota</taxon>
        <taxon>Neoptera</taxon>
        <taxon>Endopterygota</taxon>
        <taxon>Coleoptera</taxon>
        <taxon>Polyphaga</taxon>
        <taxon>Cucujiformia</taxon>
        <taxon>Coccinelloidea</taxon>
        <taxon>Coccinellidae</taxon>
        <taxon>Scymninae</taxon>
        <taxon>Scymnini</taxon>
        <taxon>Cryptolaemus</taxon>
    </lineage>
</organism>